<organism evidence="1 2">
    <name type="scientific">Caerostris darwini</name>
    <dbReference type="NCBI Taxonomy" id="1538125"/>
    <lineage>
        <taxon>Eukaryota</taxon>
        <taxon>Metazoa</taxon>
        <taxon>Ecdysozoa</taxon>
        <taxon>Arthropoda</taxon>
        <taxon>Chelicerata</taxon>
        <taxon>Arachnida</taxon>
        <taxon>Araneae</taxon>
        <taxon>Araneomorphae</taxon>
        <taxon>Entelegynae</taxon>
        <taxon>Araneoidea</taxon>
        <taxon>Araneidae</taxon>
        <taxon>Caerostris</taxon>
    </lineage>
</organism>
<reference evidence="1 2" key="1">
    <citation type="submission" date="2021-06" db="EMBL/GenBank/DDBJ databases">
        <title>Caerostris darwini draft genome.</title>
        <authorList>
            <person name="Kono N."/>
            <person name="Arakawa K."/>
        </authorList>
    </citation>
    <scope>NUCLEOTIDE SEQUENCE [LARGE SCALE GENOMIC DNA]</scope>
</reference>
<comment type="caution">
    <text evidence="1">The sequence shown here is derived from an EMBL/GenBank/DDBJ whole genome shotgun (WGS) entry which is preliminary data.</text>
</comment>
<evidence type="ECO:0000313" key="1">
    <source>
        <dbReference type="EMBL" id="GIY72252.1"/>
    </source>
</evidence>
<name>A0AAV4VPU1_9ARAC</name>
<protein>
    <submittedName>
        <fullName evidence="1">Uncharacterized protein</fullName>
    </submittedName>
</protein>
<accession>A0AAV4VPU1</accession>
<dbReference type="EMBL" id="BPLQ01013466">
    <property type="protein sequence ID" value="GIY72252.1"/>
    <property type="molecule type" value="Genomic_DNA"/>
</dbReference>
<dbReference type="AlphaFoldDB" id="A0AAV4VPU1"/>
<gene>
    <name evidence="1" type="ORF">CDAR_164951</name>
</gene>
<feature type="non-terminal residue" evidence="1">
    <location>
        <position position="1"/>
    </location>
</feature>
<dbReference type="Proteomes" id="UP001054837">
    <property type="component" value="Unassembled WGS sequence"/>
</dbReference>
<proteinExistence type="predicted"/>
<evidence type="ECO:0000313" key="2">
    <source>
        <dbReference type="Proteomes" id="UP001054837"/>
    </source>
</evidence>
<keyword evidence="2" id="KW-1185">Reference proteome</keyword>
<sequence>QYEVWNGIEETQELLGSDVKCMDAV</sequence>